<feature type="non-terminal residue" evidence="2">
    <location>
        <position position="1"/>
    </location>
</feature>
<evidence type="ECO:0000313" key="2">
    <source>
        <dbReference type="EMBL" id="CAH2273692.1"/>
    </source>
</evidence>
<sequence length="95" mass="10842">LSRHKKGGYPFGPPTTIIAVTRTAVLTDSQDLWIHASRVKLSKDKDKDKDKGKDKDKDQDRDINQESDHERSGCQIPDCPSDYFLMHLSPDLFDQ</sequence>
<dbReference type="Proteomes" id="UP001295444">
    <property type="component" value="Chromosome 03"/>
</dbReference>
<gene>
    <name evidence="2" type="ORF">PECUL_23A021806</name>
</gene>
<evidence type="ECO:0000256" key="1">
    <source>
        <dbReference type="SAM" id="MobiDB-lite"/>
    </source>
</evidence>
<protein>
    <submittedName>
        <fullName evidence="2">Uncharacterized protein</fullName>
    </submittedName>
</protein>
<keyword evidence="3" id="KW-1185">Reference proteome</keyword>
<dbReference type="Gene3D" id="2.30.30.850">
    <property type="match status" value="1"/>
</dbReference>
<feature type="region of interest" description="Disordered" evidence="1">
    <location>
        <begin position="42"/>
        <end position="77"/>
    </location>
</feature>
<organism evidence="2 3">
    <name type="scientific">Pelobates cultripes</name>
    <name type="common">Western spadefoot toad</name>
    <dbReference type="NCBI Taxonomy" id="61616"/>
    <lineage>
        <taxon>Eukaryota</taxon>
        <taxon>Metazoa</taxon>
        <taxon>Chordata</taxon>
        <taxon>Craniata</taxon>
        <taxon>Vertebrata</taxon>
        <taxon>Euteleostomi</taxon>
        <taxon>Amphibia</taxon>
        <taxon>Batrachia</taxon>
        <taxon>Anura</taxon>
        <taxon>Pelobatoidea</taxon>
        <taxon>Pelobatidae</taxon>
        <taxon>Pelobates</taxon>
    </lineage>
</organism>
<evidence type="ECO:0000313" key="3">
    <source>
        <dbReference type="Proteomes" id="UP001295444"/>
    </source>
</evidence>
<dbReference type="EMBL" id="OW240914">
    <property type="protein sequence ID" value="CAH2273692.1"/>
    <property type="molecule type" value="Genomic_DNA"/>
</dbReference>
<accession>A0AAD1RL49</accession>
<proteinExistence type="predicted"/>
<dbReference type="AlphaFoldDB" id="A0AAD1RL49"/>
<name>A0AAD1RL49_PELCU</name>
<feature type="compositionally biased region" description="Basic and acidic residues" evidence="1">
    <location>
        <begin position="42"/>
        <end position="72"/>
    </location>
</feature>
<reference evidence="2" key="1">
    <citation type="submission" date="2022-03" db="EMBL/GenBank/DDBJ databases">
        <authorList>
            <person name="Alioto T."/>
            <person name="Alioto T."/>
            <person name="Gomez Garrido J."/>
        </authorList>
    </citation>
    <scope>NUCLEOTIDE SEQUENCE</scope>
</reference>